<dbReference type="InterPro" id="IPR009003">
    <property type="entry name" value="Peptidase_S1_PA"/>
</dbReference>
<protein>
    <submittedName>
        <fullName evidence="2">Uncharacterized protein</fullName>
    </submittedName>
</protein>
<proteinExistence type="predicted"/>
<accession>R7WBA6</accession>
<feature type="compositionally biased region" description="Gly residues" evidence="1">
    <location>
        <begin position="12"/>
        <end position="24"/>
    </location>
</feature>
<dbReference type="PANTHER" id="PTHR18868:SF28">
    <property type="entry name" value="PEPTIDASE S1 DOMAIN-CONTAINING PROTEIN"/>
    <property type="match status" value="1"/>
</dbReference>
<dbReference type="AlphaFoldDB" id="R7WBA6"/>
<reference evidence="2" key="1">
    <citation type="submission" date="2015-06" db="UniProtKB">
        <authorList>
            <consortium name="EnsemblPlants"/>
        </authorList>
    </citation>
    <scope>IDENTIFICATION</scope>
</reference>
<dbReference type="EnsemblPlants" id="EMT15524">
    <property type="protein sequence ID" value="EMT15524"/>
    <property type="gene ID" value="F775_03744"/>
</dbReference>
<organism evidence="2">
    <name type="scientific">Aegilops tauschii</name>
    <name type="common">Tausch's goatgrass</name>
    <name type="synonym">Aegilops squarrosa</name>
    <dbReference type="NCBI Taxonomy" id="37682"/>
    <lineage>
        <taxon>Eukaryota</taxon>
        <taxon>Viridiplantae</taxon>
        <taxon>Streptophyta</taxon>
        <taxon>Embryophyta</taxon>
        <taxon>Tracheophyta</taxon>
        <taxon>Spermatophyta</taxon>
        <taxon>Magnoliopsida</taxon>
        <taxon>Liliopsida</taxon>
        <taxon>Poales</taxon>
        <taxon>Poaceae</taxon>
        <taxon>BOP clade</taxon>
        <taxon>Pooideae</taxon>
        <taxon>Triticodae</taxon>
        <taxon>Triticeae</taxon>
        <taxon>Triticinae</taxon>
        <taxon>Aegilops</taxon>
    </lineage>
</organism>
<dbReference type="Pfam" id="PF13365">
    <property type="entry name" value="Trypsin_2"/>
    <property type="match status" value="1"/>
</dbReference>
<evidence type="ECO:0000313" key="2">
    <source>
        <dbReference type="EnsemblPlants" id="EMT15524"/>
    </source>
</evidence>
<evidence type="ECO:0000256" key="1">
    <source>
        <dbReference type="SAM" id="MobiDB-lite"/>
    </source>
</evidence>
<name>R7WBA6_AEGTA</name>
<dbReference type="SUPFAM" id="SSF50494">
    <property type="entry name" value="Trypsin-like serine proteases"/>
    <property type="match status" value="1"/>
</dbReference>
<feature type="region of interest" description="Disordered" evidence="1">
    <location>
        <begin position="1"/>
        <end position="24"/>
    </location>
</feature>
<dbReference type="ExpressionAtlas" id="R7WBA6">
    <property type="expression patterns" value="baseline"/>
</dbReference>
<sequence length="678" mass="74728">MTSVSTKSPQPDGGGKPQSLGGSGRLRSIHVSLSISLSLRPYYASGSGLVADRHERHAPATRRRRHAQIGKEAPRSLRRRLTMDCSALPAMLGATGNPAVHDSLGPGKTAATAEQVSVEERVRKLLGIGIRMSIFDRDYEERENMLFACSGTALPRGRERLCIARFVTSARLITEFNKRRNKDDSLRIQVRLPSDRITDGFLGLYDDNIAIVSALLIPCVYVPVDLDLSKEERQCVPTRMIAAGLAAPRKSSPGLMVTGVSTLSSPRKRPRRGPALMSIACVITEVRCGTIYVCTEAALGGPVIAFCAKFEILAGVIIGFDSEKKVASYLPTKALRRRLKHFQILTDKAISFHGYSLPHGVNCVVPSGFWFLIQRFKSLGYPPPPPLVCEFNGTLVNTFEEDFGRLLGYEGYPFSIGQRGHGENVWAKLPKEVVWDVSRSVVLLASFRGEVRFFACTGLLIKWHGSKGDQTVILTSASLVRTNGDKIDEDLRVCAPNLFSLSFKIEVFLPPELKIGGRLELYHENYNIAIVSVESPLNGISPNDILRPLGKPKSHEVVVAIGRNPNEGLLMASKDEVEHRYKRCKLKCKALKLSSCRIKKAGIGGPLIDFDDGNFVGMNFYDGSTTTPFLPRSTILRVLNSGVDLPSNRWPVPETYWYHGELEMDKSVLPPHVGRVPQ</sequence>
<dbReference type="PANTHER" id="PTHR18868">
    <property type="entry name" value="OS07G0665300 PROTEIN-RELATED"/>
    <property type="match status" value="1"/>
</dbReference>